<evidence type="ECO:0000256" key="2">
    <source>
        <dbReference type="ARBA" id="ARBA00022723"/>
    </source>
</evidence>
<dbReference type="AlphaFoldDB" id="A0A552X1F7"/>
<dbReference type="PANTHER" id="PTHR34820:SF4">
    <property type="entry name" value="INNER MEMBRANE PROTEIN YEBZ"/>
    <property type="match status" value="1"/>
</dbReference>
<sequence>MTLFPKMTLVFVLWFAGALMQSAQAHSQLVQSIPANGDRLTSSPSALHLQYNEEVRLLSVELVGNEHGEIDIDFRRARRANDHFRISVPELESDDYTITWTLIGEDGHRVSGTILFVLDRD</sequence>
<dbReference type="GO" id="GO:0006825">
    <property type="term" value="P:copper ion transport"/>
    <property type="evidence" value="ECO:0007669"/>
    <property type="project" value="InterPro"/>
</dbReference>
<comment type="similarity">
    <text evidence="5">Belongs to the CopC family.</text>
</comment>
<dbReference type="InterPro" id="IPR014756">
    <property type="entry name" value="Ig_E-set"/>
</dbReference>
<comment type="caution">
    <text evidence="8">The sequence shown here is derived from an EMBL/GenBank/DDBJ whole genome shotgun (WGS) entry which is preliminary data.</text>
</comment>
<dbReference type="InterPro" id="IPR007348">
    <property type="entry name" value="CopC_dom"/>
</dbReference>
<keyword evidence="5" id="KW-0574">Periplasm</keyword>
<reference evidence="8 9" key="1">
    <citation type="submission" date="2019-07" db="EMBL/GenBank/DDBJ databases">
        <authorList>
            <person name="Yang M."/>
            <person name="Zhao D."/>
            <person name="Xiang H."/>
        </authorList>
    </citation>
    <scope>NUCLEOTIDE SEQUENCE [LARGE SCALE GENOMIC DNA]</scope>
    <source>
        <strain evidence="8 9">IM1326</strain>
    </source>
</reference>
<dbReference type="SUPFAM" id="SSF81296">
    <property type="entry name" value="E set domains"/>
    <property type="match status" value="1"/>
</dbReference>
<dbReference type="GO" id="GO:0042597">
    <property type="term" value="C:periplasmic space"/>
    <property type="evidence" value="ECO:0007669"/>
    <property type="project" value="UniProtKB-SubCell"/>
</dbReference>
<keyword evidence="4 5" id="KW-0186">Copper</keyword>
<dbReference type="GO" id="GO:0046688">
    <property type="term" value="P:response to copper ion"/>
    <property type="evidence" value="ECO:0007669"/>
    <property type="project" value="UniProtKB-UniRule"/>
</dbReference>
<evidence type="ECO:0000256" key="6">
    <source>
        <dbReference type="SAM" id="SignalP"/>
    </source>
</evidence>
<dbReference type="Gene3D" id="2.60.40.1220">
    <property type="match status" value="1"/>
</dbReference>
<organism evidence="8 9">
    <name type="scientific">Aliidiomarina halalkaliphila</name>
    <dbReference type="NCBI Taxonomy" id="2593535"/>
    <lineage>
        <taxon>Bacteria</taxon>
        <taxon>Pseudomonadati</taxon>
        <taxon>Pseudomonadota</taxon>
        <taxon>Gammaproteobacteria</taxon>
        <taxon>Alteromonadales</taxon>
        <taxon>Idiomarinaceae</taxon>
        <taxon>Aliidiomarina</taxon>
    </lineage>
</organism>
<dbReference type="InterPro" id="IPR032694">
    <property type="entry name" value="CopC/D"/>
</dbReference>
<comment type="function">
    <text evidence="5">Involved in copper resistance.</text>
</comment>
<dbReference type="PANTHER" id="PTHR34820">
    <property type="entry name" value="INNER MEMBRANE PROTEIN YEBZ"/>
    <property type="match status" value="1"/>
</dbReference>
<feature type="domain" description="CopC" evidence="7">
    <location>
        <begin position="26"/>
        <end position="116"/>
    </location>
</feature>
<evidence type="ECO:0000256" key="3">
    <source>
        <dbReference type="ARBA" id="ARBA00022729"/>
    </source>
</evidence>
<evidence type="ECO:0000256" key="5">
    <source>
        <dbReference type="RuleBase" id="RU369037"/>
    </source>
</evidence>
<feature type="signal peptide" evidence="6">
    <location>
        <begin position="1"/>
        <end position="25"/>
    </location>
</feature>
<dbReference type="InterPro" id="IPR014755">
    <property type="entry name" value="Cu-Rt/internalin_Ig-like"/>
</dbReference>
<dbReference type="GO" id="GO:0030313">
    <property type="term" value="C:cell envelope"/>
    <property type="evidence" value="ECO:0007669"/>
    <property type="project" value="UniProtKB-SubCell"/>
</dbReference>
<evidence type="ECO:0000313" key="9">
    <source>
        <dbReference type="Proteomes" id="UP000320359"/>
    </source>
</evidence>
<dbReference type="OrthoDB" id="5568545at2"/>
<name>A0A552X1F7_9GAMM</name>
<dbReference type="RefSeq" id="WP_143235867.1">
    <property type="nucleotide sequence ID" value="NZ_VJWL01000002.1"/>
</dbReference>
<evidence type="ECO:0000256" key="1">
    <source>
        <dbReference type="ARBA" id="ARBA00004196"/>
    </source>
</evidence>
<protein>
    <recommendedName>
        <fullName evidence="5">Copper resistance protein C</fullName>
    </recommendedName>
</protein>
<comment type="subcellular location">
    <subcellularLocation>
        <location evidence="1">Cell envelope</location>
    </subcellularLocation>
    <subcellularLocation>
        <location evidence="5">Periplasm</location>
    </subcellularLocation>
</comment>
<keyword evidence="3 5" id="KW-0732">Signal</keyword>
<dbReference type="GO" id="GO:0005886">
    <property type="term" value="C:plasma membrane"/>
    <property type="evidence" value="ECO:0007669"/>
    <property type="project" value="TreeGrafter"/>
</dbReference>
<proteinExistence type="inferred from homology"/>
<feature type="chain" id="PRO_5022155473" description="Copper resistance protein C" evidence="6">
    <location>
        <begin position="26"/>
        <end position="121"/>
    </location>
</feature>
<keyword evidence="9" id="KW-1185">Reference proteome</keyword>
<accession>A0A552X1F7</accession>
<dbReference type="Proteomes" id="UP000320359">
    <property type="component" value="Unassembled WGS sequence"/>
</dbReference>
<dbReference type="GO" id="GO:0005507">
    <property type="term" value="F:copper ion binding"/>
    <property type="evidence" value="ECO:0007669"/>
    <property type="project" value="UniProtKB-UniRule"/>
</dbReference>
<dbReference type="EMBL" id="VJWL01000002">
    <property type="protein sequence ID" value="TRW48881.1"/>
    <property type="molecule type" value="Genomic_DNA"/>
</dbReference>
<evidence type="ECO:0000313" key="8">
    <source>
        <dbReference type="EMBL" id="TRW48881.1"/>
    </source>
</evidence>
<evidence type="ECO:0000256" key="4">
    <source>
        <dbReference type="ARBA" id="ARBA00023008"/>
    </source>
</evidence>
<keyword evidence="2 5" id="KW-0479">Metal-binding</keyword>
<dbReference type="Pfam" id="PF04234">
    <property type="entry name" value="CopC"/>
    <property type="match status" value="1"/>
</dbReference>
<gene>
    <name evidence="8" type="ORF">FM042_07820</name>
</gene>
<evidence type="ECO:0000259" key="7">
    <source>
        <dbReference type="Pfam" id="PF04234"/>
    </source>
</evidence>